<dbReference type="Proteomes" id="UP000016924">
    <property type="component" value="Unassembled WGS sequence"/>
</dbReference>
<accession>R7Z7B0</accession>
<dbReference type="HOGENOM" id="CLU_1337737_0_0_1"/>
<dbReference type="RefSeq" id="XP_007785133.1">
    <property type="nucleotide sequence ID" value="XM_007786943.1"/>
</dbReference>
<dbReference type="OrthoDB" id="3944895at2759"/>
<keyword evidence="1" id="KW-0732">Signal</keyword>
<evidence type="ECO:0008006" key="4">
    <source>
        <dbReference type="Google" id="ProtNLM"/>
    </source>
</evidence>
<dbReference type="AlphaFoldDB" id="R7Z7B0"/>
<dbReference type="EMBL" id="JH767632">
    <property type="protein sequence ID" value="EON69816.1"/>
    <property type="molecule type" value="Genomic_DNA"/>
</dbReference>
<evidence type="ECO:0000313" key="2">
    <source>
        <dbReference type="EMBL" id="EON69816.1"/>
    </source>
</evidence>
<dbReference type="GeneID" id="19906390"/>
<evidence type="ECO:0000256" key="1">
    <source>
        <dbReference type="SAM" id="SignalP"/>
    </source>
</evidence>
<name>R7Z7B0_CONA1</name>
<reference evidence="3" key="1">
    <citation type="submission" date="2012-06" db="EMBL/GenBank/DDBJ databases">
        <title>The genome sequence of Coniosporium apollinis CBS 100218.</title>
        <authorList>
            <consortium name="The Broad Institute Genome Sequencing Platform"/>
            <person name="Cuomo C."/>
            <person name="Gorbushina A."/>
            <person name="Noack S."/>
            <person name="Walker B."/>
            <person name="Young S.K."/>
            <person name="Zeng Q."/>
            <person name="Gargeya S."/>
            <person name="Fitzgerald M."/>
            <person name="Haas B."/>
            <person name="Abouelleil A."/>
            <person name="Alvarado L."/>
            <person name="Arachchi H.M."/>
            <person name="Berlin A.M."/>
            <person name="Chapman S.B."/>
            <person name="Goldberg J."/>
            <person name="Griggs A."/>
            <person name="Gujja S."/>
            <person name="Hansen M."/>
            <person name="Howarth C."/>
            <person name="Imamovic A."/>
            <person name="Larimer J."/>
            <person name="McCowan C."/>
            <person name="Montmayeur A."/>
            <person name="Murphy C."/>
            <person name="Neiman D."/>
            <person name="Pearson M."/>
            <person name="Priest M."/>
            <person name="Roberts A."/>
            <person name="Saif S."/>
            <person name="Shea T."/>
            <person name="Sisk P."/>
            <person name="Sykes S."/>
            <person name="Wortman J."/>
            <person name="Nusbaum C."/>
            <person name="Birren B."/>
        </authorList>
    </citation>
    <scope>NUCLEOTIDE SEQUENCE [LARGE SCALE GENOMIC DNA]</scope>
    <source>
        <strain evidence="3">CBS 100218</strain>
    </source>
</reference>
<organism evidence="2 3">
    <name type="scientific">Coniosporium apollinis (strain CBS 100218)</name>
    <name type="common">Rock-inhabiting black yeast</name>
    <dbReference type="NCBI Taxonomy" id="1168221"/>
    <lineage>
        <taxon>Eukaryota</taxon>
        <taxon>Fungi</taxon>
        <taxon>Dikarya</taxon>
        <taxon>Ascomycota</taxon>
        <taxon>Pezizomycotina</taxon>
        <taxon>Dothideomycetes</taxon>
        <taxon>Dothideomycetes incertae sedis</taxon>
        <taxon>Coniosporium</taxon>
    </lineage>
</organism>
<protein>
    <recommendedName>
        <fullName evidence="4">IGFBP N-terminal domain-containing protein</fullName>
    </recommendedName>
</protein>
<proteinExistence type="predicted"/>
<feature type="chain" id="PRO_5004451227" description="IGFBP N-terminal domain-containing protein" evidence="1">
    <location>
        <begin position="17"/>
        <end position="189"/>
    </location>
</feature>
<dbReference type="eggNOG" id="ENOG502STCJ">
    <property type="taxonomic scope" value="Eukaryota"/>
</dbReference>
<dbReference type="STRING" id="1168221.R7Z7B0"/>
<sequence>MKVILLLLAVLPLSLAIPKSSKPAPACSISTKKGKPVRPSKTVVTSSARPTVIDQLCGSRGLPPCPDGYDCVAREGSTCGPETDCPGICVLPPASPPPCGTTVAPTPSPSKVSCGTLQGIQCPPELICISDPDSGGCGLACDEPGICVEPTFCGGFGGLPCPAGMECVDDWRDDCDPLNGGADCGGVCI</sequence>
<keyword evidence="3" id="KW-1185">Reference proteome</keyword>
<gene>
    <name evidence="2" type="ORF">W97_09079</name>
</gene>
<evidence type="ECO:0000313" key="3">
    <source>
        <dbReference type="Proteomes" id="UP000016924"/>
    </source>
</evidence>
<feature type="signal peptide" evidence="1">
    <location>
        <begin position="1"/>
        <end position="16"/>
    </location>
</feature>